<dbReference type="Pfam" id="PF17177">
    <property type="entry name" value="PPR_long"/>
    <property type="match status" value="1"/>
</dbReference>
<dbReference type="NCBIfam" id="TIGR00756">
    <property type="entry name" value="PPR"/>
    <property type="match status" value="5"/>
</dbReference>
<evidence type="ECO:0000256" key="4">
    <source>
        <dbReference type="SAM" id="MobiDB-lite"/>
    </source>
</evidence>
<accession>A0A2V0PB94</accession>
<feature type="region of interest" description="Disordered" evidence="4">
    <location>
        <begin position="1"/>
        <end position="68"/>
    </location>
</feature>
<dbReference type="PROSITE" id="PS51375">
    <property type="entry name" value="PPR"/>
    <property type="match status" value="8"/>
</dbReference>
<feature type="domain" description="PROP1-like PPR" evidence="5">
    <location>
        <begin position="267"/>
        <end position="409"/>
    </location>
</feature>
<dbReference type="Pfam" id="PF12854">
    <property type="entry name" value="PPR_1"/>
    <property type="match status" value="1"/>
</dbReference>
<dbReference type="Pfam" id="PF13812">
    <property type="entry name" value="PPR_3"/>
    <property type="match status" value="1"/>
</dbReference>
<feature type="repeat" description="PPR" evidence="3">
    <location>
        <begin position="263"/>
        <end position="297"/>
    </location>
</feature>
<name>A0A2V0PB94_9CHLO</name>
<feature type="region of interest" description="Disordered" evidence="4">
    <location>
        <begin position="687"/>
        <end position="745"/>
    </location>
</feature>
<dbReference type="OrthoDB" id="542639at2759"/>
<keyword evidence="7" id="KW-1185">Reference proteome</keyword>
<evidence type="ECO:0000313" key="6">
    <source>
        <dbReference type="EMBL" id="GBF97131.1"/>
    </source>
</evidence>
<feature type="repeat" description="PPR" evidence="3">
    <location>
        <begin position="222"/>
        <end position="252"/>
    </location>
</feature>
<feature type="repeat" description="PPR" evidence="3">
    <location>
        <begin position="507"/>
        <end position="541"/>
    </location>
</feature>
<dbReference type="Pfam" id="PF01535">
    <property type="entry name" value="PPR"/>
    <property type="match status" value="1"/>
</dbReference>
<dbReference type="Proteomes" id="UP000247498">
    <property type="component" value="Unassembled WGS sequence"/>
</dbReference>
<dbReference type="InterPro" id="IPR033443">
    <property type="entry name" value="PROP1-like_PPR_dom"/>
</dbReference>
<feature type="repeat" description="PPR" evidence="3">
    <location>
        <begin position="403"/>
        <end position="437"/>
    </location>
</feature>
<evidence type="ECO:0000259" key="5">
    <source>
        <dbReference type="Pfam" id="PF17177"/>
    </source>
</evidence>
<feature type="repeat" description="PPR" evidence="3">
    <location>
        <begin position="298"/>
        <end position="332"/>
    </location>
</feature>
<evidence type="ECO:0000256" key="3">
    <source>
        <dbReference type="PROSITE-ProRule" id="PRU00708"/>
    </source>
</evidence>
<dbReference type="SUPFAM" id="SSF48452">
    <property type="entry name" value="TPR-like"/>
    <property type="match status" value="1"/>
</dbReference>
<gene>
    <name evidence="6" type="ORF">Rsub_10318</name>
</gene>
<keyword evidence="2" id="KW-0677">Repeat</keyword>
<dbReference type="InterPro" id="IPR011990">
    <property type="entry name" value="TPR-like_helical_dom_sf"/>
</dbReference>
<feature type="repeat" description="PPR" evidence="3">
    <location>
        <begin position="438"/>
        <end position="472"/>
    </location>
</feature>
<comment type="similarity">
    <text evidence="1">Belongs to the PPR family. P subfamily.</text>
</comment>
<dbReference type="InterPro" id="IPR002885">
    <property type="entry name" value="PPR_rpt"/>
</dbReference>
<dbReference type="PANTHER" id="PTHR47447:SF17">
    <property type="entry name" value="OS12G0638900 PROTEIN"/>
    <property type="match status" value="1"/>
</dbReference>
<dbReference type="PANTHER" id="PTHR47447">
    <property type="entry name" value="OS03G0856100 PROTEIN"/>
    <property type="match status" value="1"/>
</dbReference>
<evidence type="ECO:0000313" key="7">
    <source>
        <dbReference type="Proteomes" id="UP000247498"/>
    </source>
</evidence>
<dbReference type="EMBL" id="BDRX01000093">
    <property type="protein sequence ID" value="GBF97131.1"/>
    <property type="molecule type" value="Genomic_DNA"/>
</dbReference>
<dbReference type="AlphaFoldDB" id="A0A2V0PB94"/>
<dbReference type="STRING" id="307507.A0A2V0PB94"/>
<proteinExistence type="inferred from homology"/>
<sequence length="1059" mass="105658">MSSARLAFSEVRSSDLIVGGRPGAATGGAAASRAPHGVNQQRQPNRGGGGGGGERPSNGSLSDPTDQALSDAYSGSACYYDSSSGPLLSSDGPLAPSSGLPSPTAADGAAAAAAARSGELAAAAAAALAAPRAPRQGGGGGGGASAAAPHRHARSSGYRRMWAAVCAPKSDRSAGGGGAGAAAAAAAAWREVSVEDLIRAVQALPASAPASEAVRAGLPYLDSRAYAALLKGLAKAGLAHRAAELFDEIRRLDPGHEWAHLADVYTYTTAISQCSSHHQLRRAVELVAEMRARGVALNVHTYSALLNVCLKCNELDLALDIFGQMLSEGCAPNLVTFNTLLDVYAKTGHYAEALGVLDQLDMQGIAPEPRTYNTVVAACNMSGRYSEALSVYERMLERGSEPMPATYNAAVCALARLGRLRDALALLGSVAARGVERGVTTYAALLAACEAQGRWDVALDLLGRMQGEGLKPTTTCLNAAMGACVSGGEPQRAEQLFEALCGVCKPDASTFNALVRVYCQLGKVREAQGMLDVMLKGGQHVEAPTYAAQIDAAWSSGVLPLQAYAVRLHDRASARHGLPAARADDDAGAAATRLALPGGPPYVGLLSLVQLLRALRGRLVAAGGGGGLRPEVRLSVAVQEGKLVETQQVIWGVLCALGCPLQPAAPQSPAARGELSASDAVLIASGESLPAPGPAPAPSAAAAAAAASPQPPPSPRSSPLPGSPAAAAARPPPPQSPPPPAIEMACGGPEFTAWLSSPVVGAALEALLPDAPPSPGAAAAPCGGGGGGSGQLPTLQLPDGQLLAQEDALREARCGVAMAAVQRLEGACGVDLQALPPGYLAARPDLASLLISAAPLLGLPSEVGHDAALLLDRAAAAAAPAASAAWDAPGPARLLAAGALALCVPPGAGVEPGMLEVLFGAPTHAVAAAAGQIRAALGGAVGAVSAARVLRLYAERLGAAAAAAAAAAPPSAGAPACARAVAGRALDAAAAAAAGPAFVGVPPSIAAMALLFAGRLAAGLFPAWPVALQALTGYSCGVDDEWVAPLVQRALEAVLLVTE</sequence>
<reference evidence="6 7" key="1">
    <citation type="journal article" date="2018" name="Sci. Rep.">
        <title>Raphidocelis subcapitata (=Pseudokirchneriella subcapitata) provides an insight into genome evolution and environmental adaptations in the Sphaeropleales.</title>
        <authorList>
            <person name="Suzuki S."/>
            <person name="Yamaguchi H."/>
            <person name="Nakajima N."/>
            <person name="Kawachi M."/>
        </authorList>
    </citation>
    <scope>NUCLEOTIDE SEQUENCE [LARGE SCALE GENOMIC DNA]</scope>
    <source>
        <strain evidence="6 7">NIES-35</strain>
    </source>
</reference>
<evidence type="ECO:0000256" key="1">
    <source>
        <dbReference type="ARBA" id="ARBA00007626"/>
    </source>
</evidence>
<feature type="compositionally biased region" description="Low complexity" evidence="4">
    <location>
        <begin position="698"/>
        <end position="708"/>
    </location>
</feature>
<dbReference type="CDD" id="cd20529">
    <property type="entry name" value="CYCLIN_CCNJ-like_rpt2"/>
    <property type="match status" value="1"/>
</dbReference>
<feature type="region of interest" description="Disordered" evidence="4">
    <location>
        <begin position="132"/>
        <end position="151"/>
    </location>
</feature>
<feature type="compositionally biased region" description="Pro residues" evidence="4">
    <location>
        <begin position="730"/>
        <end position="741"/>
    </location>
</feature>
<feature type="compositionally biased region" description="Pro residues" evidence="4">
    <location>
        <begin position="709"/>
        <end position="722"/>
    </location>
</feature>
<dbReference type="Gene3D" id="1.25.40.10">
    <property type="entry name" value="Tetratricopeptide repeat domain"/>
    <property type="match status" value="3"/>
</dbReference>
<organism evidence="6 7">
    <name type="scientific">Raphidocelis subcapitata</name>
    <dbReference type="NCBI Taxonomy" id="307507"/>
    <lineage>
        <taxon>Eukaryota</taxon>
        <taxon>Viridiplantae</taxon>
        <taxon>Chlorophyta</taxon>
        <taxon>core chlorophytes</taxon>
        <taxon>Chlorophyceae</taxon>
        <taxon>CS clade</taxon>
        <taxon>Sphaeropleales</taxon>
        <taxon>Selenastraceae</taxon>
        <taxon>Raphidocelis</taxon>
    </lineage>
</organism>
<feature type="repeat" description="PPR" evidence="3">
    <location>
        <begin position="333"/>
        <end position="367"/>
    </location>
</feature>
<dbReference type="InParanoid" id="A0A2V0PB94"/>
<feature type="repeat" description="PPR" evidence="3">
    <location>
        <begin position="368"/>
        <end position="402"/>
    </location>
</feature>
<comment type="caution">
    <text evidence="6">The sequence shown here is derived from an EMBL/GenBank/DDBJ whole genome shotgun (WGS) entry which is preliminary data.</text>
</comment>
<evidence type="ECO:0000256" key="2">
    <source>
        <dbReference type="ARBA" id="ARBA00022737"/>
    </source>
</evidence>
<feature type="compositionally biased region" description="Polar residues" evidence="4">
    <location>
        <begin position="57"/>
        <end position="68"/>
    </location>
</feature>
<protein>
    <recommendedName>
        <fullName evidence="5">PROP1-like PPR domain-containing protein</fullName>
    </recommendedName>
</protein>